<organism evidence="2 3">
    <name type="scientific">Candidatus Komeilibacteria bacterium CG_4_9_14_0_8_um_filter_36_9</name>
    <dbReference type="NCBI Taxonomy" id="1974473"/>
    <lineage>
        <taxon>Bacteria</taxon>
        <taxon>Candidatus Komeiliibacteriota</taxon>
    </lineage>
</organism>
<accession>A0A2M8DSH0</accession>
<dbReference type="InterPro" id="IPR012337">
    <property type="entry name" value="RNaseH-like_sf"/>
</dbReference>
<dbReference type="EMBL" id="PFSY01000004">
    <property type="protein sequence ID" value="PJC02320.1"/>
    <property type="molecule type" value="Genomic_DNA"/>
</dbReference>
<dbReference type="GO" id="GO:0015074">
    <property type="term" value="P:DNA integration"/>
    <property type="evidence" value="ECO:0007669"/>
    <property type="project" value="InterPro"/>
</dbReference>
<dbReference type="GO" id="GO:0003676">
    <property type="term" value="F:nucleic acid binding"/>
    <property type="evidence" value="ECO:0007669"/>
    <property type="project" value="InterPro"/>
</dbReference>
<proteinExistence type="predicted"/>
<dbReference type="PROSITE" id="PS50994">
    <property type="entry name" value="INTEGRASE"/>
    <property type="match status" value="1"/>
</dbReference>
<dbReference type="AlphaFoldDB" id="A0A2M8DSH0"/>
<comment type="caution">
    <text evidence="2">The sequence shown here is derived from an EMBL/GenBank/DDBJ whole genome shotgun (WGS) entry which is preliminary data.</text>
</comment>
<feature type="domain" description="Integrase catalytic" evidence="1">
    <location>
        <begin position="174"/>
        <end position="335"/>
    </location>
</feature>
<dbReference type="Gene3D" id="3.30.420.10">
    <property type="entry name" value="Ribonuclease H-like superfamily/Ribonuclease H"/>
    <property type="match status" value="1"/>
</dbReference>
<dbReference type="InterPro" id="IPR001584">
    <property type="entry name" value="Integrase_cat-core"/>
</dbReference>
<dbReference type="InterPro" id="IPR036397">
    <property type="entry name" value="RNaseH_sf"/>
</dbReference>
<evidence type="ECO:0000313" key="2">
    <source>
        <dbReference type="EMBL" id="PJC02320.1"/>
    </source>
</evidence>
<sequence length="345" mass="41113">MKTVYTLRGINGFQKWYDYAYKKNKRMITKTAKDRHKILEFWWKFGKEAVLAAYGAKRSTLYSWQKVLRQEWLEGLNPGSQARKTQNQRVVDPKIIAEIKHLRLEVCPNMGKDKVKIFVDRLCEVDNLTKPSASTIGRIIKDKKIYHHRQKVSHFGKIKIAKRKNKLRKPNDLVVNYPGELVEIDTVVRFIGNLKRYIVTVVDTFGRPAFAWCYNRATSANTRDFFQKMQMALPFASISVQTDNGSEFHKYFMAYLEEQKITHYWNYPGRPYRNGHIEKFNRTIQEEFIDQNEMWLDNPIEFNKKLMDWLLWYNTERPHWSLRLQSPVDYLITNGYLSNMTWTDT</sequence>
<name>A0A2M8DSH0_9BACT</name>
<dbReference type="SUPFAM" id="SSF53098">
    <property type="entry name" value="Ribonuclease H-like"/>
    <property type="match status" value="1"/>
</dbReference>
<evidence type="ECO:0000259" key="1">
    <source>
        <dbReference type="PROSITE" id="PS50994"/>
    </source>
</evidence>
<dbReference type="Proteomes" id="UP000230136">
    <property type="component" value="Unassembled WGS sequence"/>
</dbReference>
<protein>
    <recommendedName>
        <fullName evidence="1">Integrase catalytic domain-containing protein</fullName>
    </recommendedName>
</protein>
<reference evidence="3" key="1">
    <citation type="submission" date="2017-09" db="EMBL/GenBank/DDBJ databases">
        <title>Depth-based differentiation of microbial function through sediment-hosted aquifers and enrichment of novel symbionts in the deep terrestrial subsurface.</title>
        <authorList>
            <person name="Probst A.J."/>
            <person name="Ladd B."/>
            <person name="Jarett J.K."/>
            <person name="Geller-Mcgrath D.E."/>
            <person name="Sieber C.M.K."/>
            <person name="Emerson J.B."/>
            <person name="Anantharaman K."/>
            <person name="Thomas B.C."/>
            <person name="Malmstrom R."/>
            <person name="Stieglmeier M."/>
            <person name="Klingl A."/>
            <person name="Woyke T."/>
            <person name="Ryan C.M."/>
            <person name="Banfield J.F."/>
        </authorList>
    </citation>
    <scope>NUCLEOTIDE SEQUENCE [LARGE SCALE GENOMIC DNA]</scope>
</reference>
<dbReference type="PANTHER" id="PTHR47515:SF2">
    <property type="entry name" value="INTEGRASE CORE DOMAIN PROTEIN"/>
    <property type="match status" value="1"/>
</dbReference>
<evidence type="ECO:0000313" key="3">
    <source>
        <dbReference type="Proteomes" id="UP000230136"/>
    </source>
</evidence>
<dbReference type="PANTHER" id="PTHR47515">
    <property type="entry name" value="LOW CALCIUM RESPONSE LOCUS PROTEIN T"/>
    <property type="match status" value="1"/>
</dbReference>
<dbReference type="Pfam" id="PF13683">
    <property type="entry name" value="rve_3"/>
    <property type="match status" value="1"/>
</dbReference>
<gene>
    <name evidence="2" type="ORF">CO073_00090</name>
</gene>